<feature type="transmembrane region" description="Helical" evidence="8">
    <location>
        <begin position="115"/>
        <end position="134"/>
    </location>
</feature>
<keyword evidence="10" id="KW-1185">Reference proteome</keyword>
<keyword evidence="5 8" id="KW-0812">Transmembrane</keyword>
<comment type="similarity">
    <text evidence="2">Belongs to the amino acid-polyamine-organocation (APC) superfamily. Spore germination protein (SGP) (TC 2.A.3.9) family.</text>
</comment>
<dbReference type="PANTHER" id="PTHR34975">
    <property type="entry name" value="SPORE GERMINATION PROTEIN A2"/>
    <property type="match status" value="1"/>
</dbReference>
<feature type="transmembrane region" description="Helical" evidence="8">
    <location>
        <begin position="340"/>
        <end position="359"/>
    </location>
</feature>
<dbReference type="AlphaFoldDB" id="A0A0B0IL96"/>
<evidence type="ECO:0000256" key="5">
    <source>
        <dbReference type="ARBA" id="ARBA00022692"/>
    </source>
</evidence>
<name>A0A0B0IL96_9BACI</name>
<protein>
    <submittedName>
        <fullName evidence="9">Spore gernimation protein KC</fullName>
    </submittedName>
</protein>
<evidence type="ECO:0000256" key="3">
    <source>
        <dbReference type="ARBA" id="ARBA00022448"/>
    </source>
</evidence>
<evidence type="ECO:0000256" key="2">
    <source>
        <dbReference type="ARBA" id="ARBA00007998"/>
    </source>
</evidence>
<evidence type="ECO:0000256" key="8">
    <source>
        <dbReference type="SAM" id="Phobius"/>
    </source>
</evidence>
<feature type="transmembrane region" description="Helical" evidence="8">
    <location>
        <begin position="184"/>
        <end position="207"/>
    </location>
</feature>
<accession>A0A0B0IL96</accession>
<dbReference type="InterPro" id="IPR004761">
    <property type="entry name" value="Spore_GerAB"/>
</dbReference>
<evidence type="ECO:0000313" key="10">
    <source>
        <dbReference type="Proteomes" id="UP000030832"/>
    </source>
</evidence>
<proteinExistence type="inferred from homology"/>
<feature type="transmembrane region" description="Helical" evidence="8">
    <location>
        <begin position="146"/>
        <end position="164"/>
    </location>
</feature>
<keyword evidence="7 8" id="KW-0472">Membrane</keyword>
<reference evidence="9 10" key="1">
    <citation type="submission" date="2014-09" db="EMBL/GenBank/DDBJ databases">
        <title>Genome sequencing and annotation of Bacillus Okhensis strain Kh10-101T.</title>
        <authorList>
            <person name="Prakash J.S."/>
        </authorList>
    </citation>
    <scope>NUCLEOTIDE SEQUENCE [LARGE SCALE GENOMIC DNA]</scope>
    <source>
        <strain evidence="10">Kh10-101T</strain>
    </source>
</reference>
<dbReference type="OrthoDB" id="1891864at2"/>
<feature type="transmembrane region" description="Helical" evidence="8">
    <location>
        <begin position="308"/>
        <end position="328"/>
    </location>
</feature>
<feature type="transmembrane region" description="Helical" evidence="8">
    <location>
        <begin position="219"/>
        <end position="244"/>
    </location>
</feature>
<dbReference type="Pfam" id="PF03845">
    <property type="entry name" value="Spore_permease"/>
    <property type="match status" value="1"/>
</dbReference>
<evidence type="ECO:0000256" key="6">
    <source>
        <dbReference type="ARBA" id="ARBA00022989"/>
    </source>
</evidence>
<organism evidence="9 10">
    <name type="scientific">Halalkalibacter okhensis</name>
    <dbReference type="NCBI Taxonomy" id="333138"/>
    <lineage>
        <taxon>Bacteria</taxon>
        <taxon>Bacillati</taxon>
        <taxon>Bacillota</taxon>
        <taxon>Bacilli</taxon>
        <taxon>Bacillales</taxon>
        <taxon>Bacillaceae</taxon>
        <taxon>Halalkalibacter</taxon>
    </lineage>
</organism>
<keyword evidence="3" id="KW-0813">Transport</keyword>
<dbReference type="RefSeq" id="WP_034628149.1">
    <property type="nucleotide sequence ID" value="NZ_JRJU01000009.1"/>
</dbReference>
<dbReference type="Proteomes" id="UP000030832">
    <property type="component" value="Unassembled WGS sequence"/>
</dbReference>
<evidence type="ECO:0000313" key="9">
    <source>
        <dbReference type="EMBL" id="KHF40411.1"/>
    </source>
</evidence>
<feature type="transmembrane region" description="Helical" evidence="8">
    <location>
        <begin position="39"/>
        <end position="60"/>
    </location>
</feature>
<sequence length="378" mass="42468">MKANGNEKISLWQLFILIMVFAIGTAVVVGAGEEAKQDYWIAELIATAMGVIIVWSYYQLISFADQKNLYEMLFFAFGKILGSFMCILYTIYFFYIASRNIRDFGELMKITILPITPMEVIVIAMMIPVLYTVYLGLEVLARVTEVISPYIFGILIIVGLFLFFSGELHFTHLLPILAEGFGPIFEAIFPTLLTFPYGEVIVFTVIMTATTKFSHVGRVGAAAVAVSGLLITYANIIQVAALGVDLKTRTLFPLMTAAREILLLDFIERVDILVVFILMCGVFIKVSVFFYAGLKGLEYVFSIPFKKYIIPIGMLVPFFAVLNSVNIVEHFEEGLVLVPYVMHIPLQFGIPILLFFIIWMKKRKKKSVSGGSQHEESI</sequence>
<keyword evidence="4" id="KW-0309">Germination</keyword>
<dbReference type="NCBIfam" id="TIGR00912">
    <property type="entry name" value="2A0309"/>
    <property type="match status" value="1"/>
</dbReference>
<dbReference type="eggNOG" id="COG1457">
    <property type="taxonomic scope" value="Bacteria"/>
</dbReference>
<comment type="subcellular location">
    <subcellularLocation>
        <location evidence="1">Membrane</location>
        <topology evidence="1">Multi-pass membrane protein</topology>
    </subcellularLocation>
</comment>
<feature type="transmembrane region" description="Helical" evidence="8">
    <location>
        <begin position="12"/>
        <end position="33"/>
    </location>
</feature>
<gene>
    <name evidence="9" type="ORF">LQ50_09045</name>
</gene>
<evidence type="ECO:0000256" key="1">
    <source>
        <dbReference type="ARBA" id="ARBA00004141"/>
    </source>
</evidence>
<evidence type="ECO:0000256" key="7">
    <source>
        <dbReference type="ARBA" id="ARBA00023136"/>
    </source>
</evidence>
<dbReference type="GO" id="GO:0009847">
    <property type="term" value="P:spore germination"/>
    <property type="evidence" value="ECO:0007669"/>
    <property type="project" value="InterPro"/>
</dbReference>
<dbReference type="PANTHER" id="PTHR34975:SF2">
    <property type="entry name" value="SPORE GERMINATION PROTEIN A2"/>
    <property type="match status" value="1"/>
</dbReference>
<evidence type="ECO:0000256" key="4">
    <source>
        <dbReference type="ARBA" id="ARBA00022544"/>
    </source>
</evidence>
<dbReference type="GO" id="GO:0016020">
    <property type="term" value="C:membrane"/>
    <property type="evidence" value="ECO:0007669"/>
    <property type="project" value="UniProtKB-SubCell"/>
</dbReference>
<feature type="transmembrane region" description="Helical" evidence="8">
    <location>
        <begin position="272"/>
        <end position="296"/>
    </location>
</feature>
<feature type="transmembrane region" description="Helical" evidence="8">
    <location>
        <begin position="72"/>
        <end position="95"/>
    </location>
</feature>
<keyword evidence="6 8" id="KW-1133">Transmembrane helix</keyword>
<dbReference type="EMBL" id="JRJU01000009">
    <property type="protein sequence ID" value="KHF40411.1"/>
    <property type="molecule type" value="Genomic_DNA"/>
</dbReference>
<comment type="caution">
    <text evidence="9">The sequence shown here is derived from an EMBL/GenBank/DDBJ whole genome shotgun (WGS) entry which is preliminary data.</text>
</comment>
<dbReference type="STRING" id="333138.LQ50_09045"/>